<proteinExistence type="predicted"/>
<dbReference type="Pfam" id="PF00107">
    <property type="entry name" value="ADH_zinc_N"/>
    <property type="match status" value="1"/>
</dbReference>
<dbReference type="InterPro" id="IPR020843">
    <property type="entry name" value="ER"/>
</dbReference>
<evidence type="ECO:0000313" key="2">
    <source>
        <dbReference type="EMBL" id="GHO91620.1"/>
    </source>
</evidence>
<dbReference type="Proteomes" id="UP000597444">
    <property type="component" value="Unassembled WGS sequence"/>
</dbReference>
<evidence type="ECO:0000313" key="3">
    <source>
        <dbReference type="Proteomes" id="UP000597444"/>
    </source>
</evidence>
<dbReference type="Gene3D" id="3.40.50.720">
    <property type="entry name" value="NAD(P)-binding Rossmann-like Domain"/>
    <property type="match status" value="1"/>
</dbReference>
<dbReference type="RefSeq" id="WP_220202505.1">
    <property type="nucleotide sequence ID" value="NZ_BNJK01000001.1"/>
</dbReference>
<reference evidence="2" key="1">
    <citation type="submission" date="2020-10" db="EMBL/GenBank/DDBJ databases">
        <title>Taxonomic study of unclassified bacteria belonging to the class Ktedonobacteria.</title>
        <authorList>
            <person name="Yabe S."/>
            <person name="Wang C.M."/>
            <person name="Zheng Y."/>
            <person name="Sakai Y."/>
            <person name="Cavaletti L."/>
            <person name="Monciardini P."/>
            <person name="Donadio S."/>
        </authorList>
    </citation>
    <scope>NUCLEOTIDE SEQUENCE</scope>
    <source>
        <strain evidence="2">ID150040</strain>
    </source>
</reference>
<dbReference type="AlphaFoldDB" id="A0A8J3IIY7"/>
<dbReference type="Pfam" id="PF08240">
    <property type="entry name" value="ADH_N"/>
    <property type="match status" value="1"/>
</dbReference>
<dbReference type="InterPro" id="IPR013149">
    <property type="entry name" value="ADH-like_C"/>
</dbReference>
<protein>
    <submittedName>
        <fullName evidence="2">Alcohol dehydrogenase</fullName>
    </submittedName>
</protein>
<evidence type="ECO:0000259" key="1">
    <source>
        <dbReference type="SMART" id="SM00829"/>
    </source>
</evidence>
<accession>A0A8J3IIY7</accession>
<organism evidence="2 3">
    <name type="scientific">Reticulibacter mediterranei</name>
    <dbReference type="NCBI Taxonomy" id="2778369"/>
    <lineage>
        <taxon>Bacteria</taxon>
        <taxon>Bacillati</taxon>
        <taxon>Chloroflexota</taxon>
        <taxon>Ktedonobacteria</taxon>
        <taxon>Ktedonobacterales</taxon>
        <taxon>Reticulibacteraceae</taxon>
        <taxon>Reticulibacter</taxon>
    </lineage>
</organism>
<name>A0A8J3IIY7_9CHLR</name>
<dbReference type="InterPro" id="IPR036291">
    <property type="entry name" value="NAD(P)-bd_dom_sf"/>
</dbReference>
<dbReference type="SMART" id="SM00829">
    <property type="entry name" value="PKS_ER"/>
    <property type="match status" value="1"/>
</dbReference>
<gene>
    <name evidence="2" type="ORF">KSF_016680</name>
</gene>
<dbReference type="InterPro" id="IPR052711">
    <property type="entry name" value="Zinc_ADH-like"/>
</dbReference>
<dbReference type="InterPro" id="IPR011032">
    <property type="entry name" value="GroES-like_sf"/>
</dbReference>
<keyword evidence="3" id="KW-1185">Reference proteome</keyword>
<dbReference type="SUPFAM" id="SSF51735">
    <property type="entry name" value="NAD(P)-binding Rossmann-fold domains"/>
    <property type="match status" value="1"/>
</dbReference>
<sequence>MKSYHVNMGAGLDGLLIKEHDVPIPGPGEVLVRVRACSLNFRELMILALGYYPLPIRPDVVPVSDGAGEVAAIGEGVTRAQVGDRVAGAIFPHWNNGPFEQHTSDQLGGSLDGMLTEYALLPEEGIVHIPDHLSFEEAATLPCAAVTAWNALTGGQPVLAGDTLLTLGSGGVSLFALQLAKVLGARVIVTTSSAEKAERLKALGADEVINYRTTPDWHLAVRALTDGRGVDYVVEVGGPNTIVQSIKSIRFEGEIALIGAVARDTPANNNNIPALYNAAIINVARLRTIAAGSCSQFRAVSQAIATSKLRPVIDRVFPFEEAKAAYQYYQQSQPFGKVVITLP</sequence>
<dbReference type="GO" id="GO:0016491">
    <property type="term" value="F:oxidoreductase activity"/>
    <property type="evidence" value="ECO:0007669"/>
    <property type="project" value="InterPro"/>
</dbReference>
<dbReference type="SUPFAM" id="SSF50129">
    <property type="entry name" value="GroES-like"/>
    <property type="match status" value="1"/>
</dbReference>
<dbReference type="Gene3D" id="3.90.180.10">
    <property type="entry name" value="Medium-chain alcohol dehydrogenases, catalytic domain"/>
    <property type="match status" value="1"/>
</dbReference>
<dbReference type="InterPro" id="IPR013154">
    <property type="entry name" value="ADH-like_N"/>
</dbReference>
<dbReference type="CDD" id="cd08276">
    <property type="entry name" value="MDR7"/>
    <property type="match status" value="1"/>
</dbReference>
<feature type="domain" description="Enoyl reductase (ER)" evidence="1">
    <location>
        <begin position="10"/>
        <end position="340"/>
    </location>
</feature>
<dbReference type="PANTHER" id="PTHR45033">
    <property type="match status" value="1"/>
</dbReference>
<dbReference type="PANTHER" id="PTHR45033:SF2">
    <property type="entry name" value="ZINC-TYPE ALCOHOL DEHYDROGENASE-LIKE PROTEIN C1773.06C"/>
    <property type="match status" value="1"/>
</dbReference>
<comment type="caution">
    <text evidence="2">The sequence shown here is derived from an EMBL/GenBank/DDBJ whole genome shotgun (WGS) entry which is preliminary data.</text>
</comment>
<dbReference type="EMBL" id="BNJK01000001">
    <property type="protein sequence ID" value="GHO91620.1"/>
    <property type="molecule type" value="Genomic_DNA"/>
</dbReference>